<gene>
    <name evidence="2" type="ORF">ALO40_00961</name>
</gene>
<evidence type="ECO:0008006" key="4">
    <source>
        <dbReference type="Google" id="ProtNLM"/>
    </source>
</evidence>
<reference evidence="2 3" key="1">
    <citation type="submission" date="2015-09" db="EMBL/GenBank/DDBJ databases">
        <title>Genome announcement of multiple Pseudomonas syringae strains.</title>
        <authorList>
            <person name="Thakur S."/>
            <person name="Wang P.W."/>
            <person name="Gong Y."/>
            <person name="Weir B.S."/>
            <person name="Guttman D.S."/>
        </authorList>
    </citation>
    <scope>NUCLEOTIDE SEQUENCE [LARGE SCALE GENOMIC DNA]</scope>
    <source>
        <strain evidence="2 3">ICMP3963</strain>
    </source>
</reference>
<protein>
    <recommendedName>
        <fullName evidence="4">Rad50/SbcC-type AAA domain-containing protein</fullName>
    </recommendedName>
</protein>
<dbReference type="Gene3D" id="3.40.50.300">
    <property type="entry name" value="P-loop containing nucleotide triphosphate hydrolases"/>
    <property type="match status" value="1"/>
</dbReference>
<dbReference type="Proteomes" id="UP000050317">
    <property type="component" value="Unassembled WGS sequence"/>
</dbReference>
<dbReference type="InterPro" id="IPR027417">
    <property type="entry name" value="P-loop_NTPase"/>
</dbReference>
<sequence>MLQLRKIVLRGEGVQDASITFFPGGNIVAGESDTGKSYLLRCLDYIFGADEMKKRIPAAEPYSKLFVQFENKGGDFLTLERHLSGGDLASHACPVENIQAAGKPLKPKRKGTSKARDVTEVLFQFAGLSEAVLRKNDRGEVQRLTIRQYLPVFLVDEIAIIDEASPVLGQGGFDVTSRKRMFAHMLTGKDDTGVIAAEKSEIARARLSAQLGLITGLLEPIEHRIRQNPTADEDTIEKVELAIAKLSSSLSETTGERSKLQAERIESTRALHRAQSQVVAADELLARYHLLEKRYDSDLQRLDFVTEGAHFFDGLQEVTCPLCEQPMTSDHAHTTHESVKKIYESARAEASKILGQRGDLALAIKSLESIRNTRISEVISSNDALVQTDQRTVEVISPVLRETAERLESLVARRIELERQKADEDQADTLRLMKDKIERMFGDKPGKSTWEELPATALRGLCKEIEAVLSEWEWRGEGRVEFDQKEFDIIVDGQSRQSHGKGVRAVLHTAFTIGLLRFCKIKDLPHPGVVVIDSPLTSYKKGKPGGAKDGPIDAGMESAFWRSLTAIDPGVQVIIVENKEPPATVANDLTYYWFAGDTGSSNDRKGFIPVV</sequence>
<feature type="coiled-coil region" evidence="1">
    <location>
        <begin position="400"/>
        <end position="427"/>
    </location>
</feature>
<dbReference type="PATRIC" id="fig|251703.9.peg.1306"/>
<name>A0A0Q0E4U8_9PSED</name>
<evidence type="ECO:0000313" key="3">
    <source>
        <dbReference type="Proteomes" id="UP000050317"/>
    </source>
</evidence>
<dbReference type="SUPFAM" id="SSF52540">
    <property type="entry name" value="P-loop containing nucleoside triphosphate hydrolases"/>
    <property type="match status" value="1"/>
</dbReference>
<evidence type="ECO:0000256" key="1">
    <source>
        <dbReference type="SAM" id="Coils"/>
    </source>
</evidence>
<organism evidence="2 3">
    <name type="scientific">Pseudomonas syringae pv. viburni</name>
    <dbReference type="NCBI Taxonomy" id="251703"/>
    <lineage>
        <taxon>Bacteria</taxon>
        <taxon>Pseudomonadati</taxon>
        <taxon>Pseudomonadota</taxon>
        <taxon>Gammaproteobacteria</taxon>
        <taxon>Pseudomonadales</taxon>
        <taxon>Pseudomonadaceae</taxon>
        <taxon>Pseudomonas</taxon>
    </lineage>
</organism>
<keyword evidence="1" id="KW-0175">Coiled coil</keyword>
<proteinExistence type="predicted"/>
<accession>A0A0Q0E4U8</accession>
<dbReference type="AlphaFoldDB" id="A0A0Q0E4U8"/>
<comment type="caution">
    <text evidence="2">The sequence shown here is derived from an EMBL/GenBank/DDBJ whole genome shotgun (WGS) entry which is preliminary data.</text>
</comment>
<dbReference type="RefSeq" id="WP_044422179.1">
    <property type="nucleotide sequence ID" value="NZ_JYHK01000037.1"/>
</dbReference>
<dbReference type="EMBL" id="LJRR01000460">
    <property type="protein sequence ID" value="KPZ08566.1"/>
    <property type="molecule type" value="Genomic_DNA"/>
</dbReference>
<evidence type="ECO:0000313" key="2">
    <source>
        <dbReference type="EMBL" id="KPZ08566.1"/>
    </source>
</evidence>